<dbReference type="Proteomes" id="UP001595836">
    <property type="component" value="Unassembled WGS sequence"/>
</dbReference>
<feature type="transmembrane region" description="Helical" evidence="1">
    <location>
        <begin position="34"/>
        <end position="54"/>
    </location>
</feature>
<proteinExistence type="predicted"/>
<feature type="transmembrane region" description="Helical" evidence="1">
    <location>
        <begin position="95"/>
        <end position="115"/>
    </location>
</feature>
<name>A0ABV9PLB9_9ACTN</name>
<dbReference type="EMBL" id="JBHSHP010000008">
    <property type="protein sequence ID" value="MFC4753622.1"/>
    <property type="molecule type" value="Genomic_DNA"/>
</dbReference>
<organism evidence="2 3">
    <name type="scientific">Dietzia aurantiaca</name>
    <dbReference type="NCBI Taxonomy" id="983873"/>
    <lineage>
        <taxon>Bacteria</taxon>
        <taxon>Bacillati</taxon>
        <taxon>Actinomycetota</taxon>
        <taxon>Actinomycetes</taxon>
        <taxon>Mycobacteriales</taxon>
        <taxon>Dietziaceae</taxon>
        <taxon>Dietzia</taxon>
    </lineage>
</organism>
<dbReference type="RefSeq" id="WP_344988038.1">
    <property type="nucleotide sequence ID" value="NZ_BAABCD010000005.1"/>
</dbReference>
<sequence length="195" mass="20850">MVIAGGAIALPIVLLAWVAVDPDLAMRDSISAFYYTPARGLVVGTLVAIGVALVAYRGYTRGENRLLNAAGTLAVVVALFPTVDPALPGLSPVSVIHAVAAVAFFVLAALSIVFYGSETISSLPDPGVQQRYRVTYRTLVVLLLVLPAAALLMAWLWESTAALFVVESATLFAFATFWLVKTYELSRSHTRIRIV</sequence>
<evidence type="ECO:0008006" key="4">
    <source>
        <dbReference type="Google" id="ProtNLM"/>
    </source>
</evidence>
<comment type="caution">
    <text evidence="2">The sequence shown here is derived from an EMBL/GenBank/DDBJ whole genome shotgun (WGS) entry which is preliminary data.</text>
</comment>
<feature type="transmembrane region" description="Helical" evidence="1">
    <location>
        <begin position="66"/>
        <end position="83"/>
    </location>
</feature>
<keyword evidence="1" id="KW-0472">Membrane</keyword>
<protein>
    <recommendedName>
        <fullName evidence="4">DUF998 domain-containing protein</fullName>
    </recommendedName>
</protein>
<accession>A0ABV9PLB9</accession>
<keyword evidence="1" id="KW-1133">Transmembrane helix</keyword>
<feature type="transmembrane region" description="Helical" evidence="1">
    <location>
        <begin position="136"/>
        <end position="155"/>
    </location>
</feature>
<evidence type="ECO:0000313" key="2">
    <source>
        <dbReference type="EMBL" id="MFC4753622.1"/>
    </source>
</evidence>
<reference evidence="3" key="1">
    <citation type="journal article" date="2019" name="Int. J. Syst. Evol. Microbiol.">
        <title>The Global Catalogue of Microorganisms (GCM) 10K type strain sequencing project: providing services to taxonomists for standard genome sequencing and annotation.</title>
        <authorList>
            <consortium name="The Broad Institute Genomics Platform"/>
            <consortium name="The Broad Institute Genome Sequencing Center for Infectious Disease"/>
            <person name="Wu L."/>
            <person name="Ma J."/>
        </authorList>
    </citation>
    <scope>NUCLEOTIDE SEQUENCE [LARGE SCALE GENOMIC DNA]</scope>
    <source>
        <strain evidence="3">JCM 11882</strain>
    </source>
</reference>
<gene>
    <name evidence="2" type="ORF">ACFO7U_02355</name>
</gene>
<keyword evidence="1" id="KW-0812">Transmembrane</keyword>
<feature type="transmembrane region" description="Helical" evidence="1">
    <location>
        <begin position="161"/>
        <end position="180"/>
    </location>
</feature>
<keyword evidence="3" id="KW-1185">Reference proteome</keyword>
<evidence type="ECO:0000256" key="1">
    <source>
        <dbReference type="SAM" id="Phobius"/>
    </source>
</evidence>
<evidence type="ECO:0000313" key="3">
    <source>
        <dbReference type="Proteomes" id="UP001595836"/>
    </source>
</evidence>